<proteinExistence type="predicted"/>
<evidence type="ECO:0000256" key="1">
    <source>
        <dbReference type="SAM" id="MobiDB-lite"/>
    </source>
</evidence>
<sequence length="394" mass="43202">MSIHNISSSSESGSNSYDVSLTDELDEDYAIMDGASQDDEGYSYSTEIPDEEEEEDDDDVHSNSNHNGVDGNLLGLKQKLDEGFSSFLAKSPEFPPLPEKKNPSSGQIKGSSSVVKGSGFWRKIWFFSNLMIRAAMIFVLFSQLHGLIDTSNHYKALVSPKISVESVSVFPINHDSVSGNITANWNMIFNVRNPSENHILSYDDTTAEVLFGNTNNFKNPVLNLNYYYPALNQFIQPLIPCAKSTIWKTDLNGFHQAGNERNLVKVTFSPFPVSIDNATAAALVKDIKSGASGAFSVRLNGTITQLHPEKVNIPASFTADCPLNMAFIDTGGVMASPSEECKVYRGELLNLKMFAVYSGAILLVILNTQSYVRRKVLSGIFRSGKSAVSHAKVL</sequence>
<protein>
    <submittedName>
        <fullName evidence="2">OLC1v1020352C1</fullName>
    </submittedName>
</protein>
<feature type="region of interest" description="Disordered" evidence="1">
    <location>
        <begin position="1"/>
        <end position="72"/>
    </location>
</feature>
<feature type="compositionally biased region" description="Low complexity" evidence="1">
    <location>
        <begin position="1"/>
        <end position="16"/>
    </location>
</feature>
<dbReference type="AlphaFoldDB" id="A0AAV1EGR8"/>
<dbReference type="EMBL" id="OX459126">
    <property type="protein sequence ID" value="CAI9118748.1"/>
    <property type="molecule type" value="Genomic_DNA"/>
</dbReference>
<accession>A0AAV1EGR8</accession>
<organism evidence="2 3">
    <name type="scientific">Oldenlandia corymbosa var. corymbosa</name>
    <dbReference type="NCBI Taxonomy" id="529605"/>
    <lineage>
        <taxon>Eukaryota</taxon>
        <taxon>Viridiplantae</taxon>
        <taxon>Streptophyta</taxon>
        <taxon>Embryophyta</taxon>
        <taxon>Tracheophyta</taxon>
        <taxon>Spermatophyta</taxon>
        <taxon>Magnoliopsida</taxon>
        <taxon>eudicotyledons</taxon>
        <taxon>Gunneridae</taxon>
        <taxon>Pentapetalae</taxon>
        <taxon>asterids</taxon>
        <taxon>lamiids</taxon>
        <taxon>Gentianales</taxon>
        <taxon>Rubiaceae</taxon>
        <taxon>Rubioideae</taxon>
        <taxon>Spermacoceae</taxon>
        <taxon>Hedyotis-Oldenlandia complex</taxon>
        <taxon>Oldenlandia</taxon>
    </lineage>
</organism>
<feature type="region of interest" description="Disordered" evidence="1">
    <location>
        <begin position="91"/>
        <end position="111"/>
    </location>
</feature>
<name>A0AAV1EGR8_OLDCO</name>
<dbReference type="Proteomes" id="UP001161247">
    <property type="component" value="Chromosome 9"/>
</dbReference>
<feature type="compositionally biased region" description="Acidic residues" evidence="1">
    <location>
        <begin position="21"/>
        <end position="41"/>
    </location>
</feature>
<gene>
    <name evidence="2" type="ORF">OLC1_LOCUS24545</name>
</gene>
<feature type="compositionally biased region" description="Acidic residues" evidence="1">
    <location>
        <begin position="48"/>
        <end position="59"/>
    </location>
</feature>
<keyword evidence="3" id="KW-1185">Reference proteome</keyword>
<evidence type="ECO:0000313" key="2">
    <source>
        <dbReference type="EMBL" id="CAI9118748.1"/>
    </source>
</evidence>
<reference evidence="2" key="1">
    <citation type="submission" date="2023-03" db="EMBL/GenBank/DDBJ databases">
        <authorList>
            <person name="Julca I."/>
        </authorList>
    </citation>
    <scope>NUCLEOTIDE SEQUENCE</scope>
</reference>
<evidence type="ECO:0000313" key="3">
    <source>
        <dbReference type="Proteomes" id="UP001161247"/>
    </source>
</evidence>